<comment type="caution">
    <text evidence="1">The sequence shown here is derived from an EMBL/GenBank/DDBJ whole genome shotgun (WGS) entry which is preliminary data.</text>
</comment>
<name>A0ABV2M8B0_9FIRM</name>
<evidence type="ECO:0000313" key="1">
    <source>
        <dbReference type="EMBL" id="MET3751648.1"/>
    </source>
</evidence>
<sequence>MFPNAHTKSVSDVTVKFLAEFLHTTYLEVVNPTSDKLIKFLNLAAVCYQSLYNKPIFQFSCKIKEVLI</sequence>
<keyword evidence="2" id="KW-1185">Reference proteome</keyword>
<evidence type="ECO:0000313" key="2">
    <source>
        <dbReference type="Proteomes" id="UP001549106"/>
    </source>
</evidence>
<accession>A0ABV2M8B0</accession>
<dbReference type="Proteomes" id="UP001549106">
    <property type="component" value="Unassembled WGS sequence"/>
</dbReference>
<organism evidence="1 2">
    <name type="scientific">Blautia caecimuris</name>
    <dbReference type="NCBI Taxonomy" id="1796615"/>
    <lineage>
        <taxon>Bacteria</taxon>
        <taxon>Bacillati</taxon>
        <taxon>Bacillota</taxon>
        <taxon>Clostridia</taxon>
        <taxon>Lachnospirales</taxon>
        <taxon>Lachnospiraceae</taxon>
        <taxon>Blautia</taxon>
    </lineage>
</organism>
<reference evidence="1 2" key="1">
    <citation type="submission" date="2024-06" db="EMBL/GenBank/DDBJ databases">
        <title>Genomic Encyclopedia of Type Strains, Phase IV (KMG-IV): sequencing the most valuable type-strain genomes for metagenomic binning, comparative biology and taxonomic classification.</title>
        <authorList>
            <person name="Goeker M."/>
        </authorList>
    </citation>
    <scope>NUCLEOTIDE SEQUENCE [LARGE SCALE GENOMIC DNA]</scope>
    <source>
        <strain evidence="1 2">DSM 29492</strain>
    </source>
</reference>
<proteinExistence type="predicted"/>
<dbReference type="EMBL" id="JBEPMJ010000025">
    <property type="protein sequence ID" value="MET3751648.1"/>
    <property type="molecule type" value="Genomic_DNA"/>
</dbReference>
<protein>
    <submittedName>
        <fullName evidence="1">Uncharacterized protein</fullName>
    </submittedName>
</protein>
<gene>
    <name evidence="1" type="ORF">ABID24_002907</name>
</gene>